<keyword evidence="2" id="KW-0479">Metal-binding</keyword>
<dbReference type="InterPro" id="IPR051453">
    <property type="entry name" value="MBL_Glyoxalase_II"/>
</dbReference>
<dbReference type="GO" id="GO:0016787">
    <property type="term" value="F:hydrolase activity"/>
    <property type="evidence" value="ECO:0007669"/>
    <property type="project" value="UniProtKB-KW"/>
</dbReference>
<evidence type="ECO:0000259" key="6">
    <source>
        <dbReference type="SMART" id="SM00849"/>
    </source>
</evidence>
<evidence type="ECO:0000256" key="2">
    <source>
        <dbReference type="ARBA" id="ARBA00022723"/>
    </source>
</evidence>
<evidence type="ECO:0000313" key="7">
    <source>
        <dbReference type="EMBL" id="HEN43173.1"/>
    </source>
</evidence>
<comment type="caution">
    <text evidence="7">The sequence shown here is derived from an EMBL/GenBank/DDBJ whole genome shotgun (WGS) entry which is preliminary data.</text>
</comment>
<keyword evidence="3 7" id="KW-0378">Hydrolase</keyword>
<organism evidence="7">
    <name type="scientific">Geobacter metallireducens</name>
    <dbReference type="NCBI Taxonomy" id="28232"/>
    <lineage>
        <taxon>Bacteria</taxon>
        <taxon>Pseudomonadati</taxon>
        <taxon>Thermodesulfobacteriota</taxon>
        <taxon>Desulfuromonadia</taxon>
        <taxon>Geobacterales</taxon>
        <taxon>Geobacteraceae</taxon>
        <taxon>Geobacter</taxon>
    </lineage>
</organism>
<keyword evidence="4" id="KW-0862">Zinc</keyword>
<reference evidence="7" key="1">
    <citation type="journal article" date="2020" name="mSystems">
        <title>Genome- and Community-Level Interaction Insights into Carbon Utilization and Element Cycling Functions of Hydrothermarchaeota in Hydrothermal Sediment.</title>
        <authorList>
            <person name="Zhou Z."/>
            <person name="Liu Y."/>
            <person name="Xu W."/>
            <person name="Pan J."/>
            <person name="Luo Z.H."/>
            <person name="Li M."/>
        </authorList>
    </citation>
    <scope>NUCLEOTIDE SEQUENCE [LARGE SCALE GENOMIC DNA]</scope>
    <source>
        <strain evidence="7">SpSt-349</strain>
    </source>
</reference>
<name>A0A831U694_GEOME</name>
<dbReference type="CDD" id="cd06262">
    <property type="entry name" value="metallo-hydrolase-like_MBL-fold"/>
    <property type="match status" value="1"/>
</dbReference>
<dbReference type="PANTHER" id="PTHR46233">
    <property type="entry name" value="HYDROXYACYLGLUTATHIONE HYDROLASE GLOC"/>
    <property type="match status" value="1"/>
</dbReference>
<dbReference type="Gene3D" id="3.60.15.10">
    <property type="entry name" value="Ribonuclease Z/Hydroxyacylglutathione hydrolase-like"/>
    <property type="match status" value="1"/>
</dbReference>
<proteinExistence type="predicted"/>
<dbReference type="PANTHER" id="PTHR46233:SF3">
    <property type="entry name" value="HYDROXYACYLGLUTATHIONE HYDROLASE GLOC"/>
    <property type="match status" value="1"/>
</dbReference>
<protein>
    <submittedName>
        <fullName evidence="7">MBL fold metallo-hydrolase</fullName>
    </submittedName>
</protein>
<dbReference type="AlphaFoldDB" id="A0A831U694"/>
<dbReference type="SUPFAM" id="SSF56281">
    <property type="entry name" value="Metallo-hydrolase/oxidoreductase"/>
    <property type="match status" value="1"/>
</dbReference>
<dbReference type="GO" id="GO:0046872">
    <property type="term" value="F:metal ion binding"/>
    <property type="evidence" value="ECO:0007669"/>
    <property type="project" value="UniProtKB-KW"/>
</dbReference>
<dbReference type="Pfam" id="PF00753">
    <property type="entry name" value="Lactamase_B"/>
    <property type="match status" value="1"/>
</dbReference>
<sequence length="209" mass="22235">MIFEIVVVGPLGVNCFILGCEETKEGVVVDPGADAGRILNRVRALGLTIRTVINTHGHFDHVGGNKALLEATGARLMIHRDDVHFLSRAADVAANYGLTTENSPPPDELLEDGMTVTFGKCALKVLHTPGHTPGGCCLLLEGEGKVITGDTLFAESVGRTDFPGSSHEALITSIRTKLLPLPDGTQVFPGHGEASSIGRERRYNPYLNG</sequence>
<dbReference type="InterPro" id="IPR036866">
    <property type="entry name" value="RibonucZ/Hydroxyglut_hydro"/>
</dbReference>
<dbReference type="SMART" id="SM00849">
    <property type="entry name" value="Lactamase_B"/>
    <property type="match status" value="1"/>
</dbReference>
<evidence type="ECO:0000256" key="4">
    <source>
        <dbReference type="ARBA" id="ARBA00022833"/>
    </source>
</evidence>
<gene>
    <name evidence="7" type="ORF">ENQ87_12535</name>
</gene>
<dbReference type="EMBL" id="DSOV01000056">
    <property type="protein sequence ID" value="HEN43173.1"/>
    <property type="molecule type" value="Genomic_DNA"/>
</dbReference>
<feature type="domain" description="Metallo-beta-lactamase" evidence="6">
    <location>
        <begin position="12"/>
        <end position="191"/>
    </location>
</feature>
<evidence type="ECO:0000256" key="1">
    <source>
        <dbReference type="ARBA" id="ARBA00001947"/>
    </source>
</evidence>
<feature type="region of interest" description="Disordered" evidence="5">
    <location>
        <begin position="189"/>
        <end position="209"/>
    </location>
</feature>
<comment type="cofactor">
    <cofactor evidence="1">
        <name>Zn(2+)</name>
        <dbReference type="ChEBI" id="CHEBI:29105"/>
    </cofactor>
</comment>
<evidence type="ECO:0000256" key="3">
    <source>
        <dbReference type="ARBA" id="ARBA00022801"/>
    </source>
</evidence>
<accession>A0A831U694</accession>
<evidence type="ECO:0000256" key="5">
    <source>
        <dbReference type="SAM" id="MobiDB-lite"/>
    </source>
</evidence>
<dbReference type="InterPro" id="IPR001279">
    <property type="entry name" value="Metallo-B-lactamas"/>
</dbReference>